<accession>E7ABB6</accession>
<dbReference type="GeneID" id="36133668"/>
<keyword evidence="2" id="KW-0680">Restriction system</keyword>
<keyword evidence="6" id="KW-1185">Reference proteome</keyword>
<keyword evidence="3" id="KW-0238">DNA-binding</keyword>
<dbReference type="InterPro" id="IPR051212">
    <property type="entry name" value="Type-I_RE_S_subunit"/>
</dbReference>
<evidence type="ECO:0000313" key="5">
    <source>
        <dbReference type="EMBL" id="CBY83674.1"/>
    </source>
</evidence>
<dbReference type="AlphaFoldDB" id="E7ABB6"/>
<dbReference type="InterPro" id="IPR000055">
    <property type="entry name" value="Restrct_endonuc_typeI_TRD"/>
</dbReference>
<evidence type="ECO:0000256" key="2">
    <source>
        <dbReference type="ARBA" id="ARBA00022747"/>
    </source>
</evidence>
<dbReference type="PANTHER" id="PTHR43140">
    <property type="entry name" value="TYPE-1 RESTRICTION ENZYME ECOKI SPECIFICITY PROTEIN"/>
    <property type="match status" value="1"/>
</dbReference>
<dbReference type="OrthoDB" id="164285at2"/>
<dbReference type="HOGENOM" id="CLU_021095_6_2_7"/>
<comment type="similarity">
    <text evidence="1">Belongs to the type-I restriction system S methylase family.</text>
</comment>
<gene>
    <name evidence="5" type="ordered locus">Hfelis_15900</name>
</gene>
<dbReference type="GO" id="GO:0009307">
    <property type="term" value="P:DNA restriction-modification system"/>
    <property type="evidence" value="ECO:0007669"/>
    <property type="project" value="UniProtKB-KW"/>
</dbReference>
<evidence type="ECO:0000256" key="1">
    <source>
        <dbReference type="ARBA" id="ARBA00010923"/>
    </source>
</evidence>
<evidence type="ECO:0000256" key="3">
    <source>
        <dbReference type="ARBA" id="ARBA00023125"/>
    </source>
</evidence>
<dbReference type="CDD" id="cd17268">
    <property type="entry name" value="RMtype1_S_Ara36733I_TRD1-CR1_like"/>
    <property type="match status" value="1"/>
</dbReference>
<dbReference type="Proteomes" id="UP000007934">
    <property type="component" value="Chromosome"/>
</dbReference>
<dbReference type="SUPFAM" id="SSF116734">
    <property type="entry name" value="DNA methylase specificity domain"/>
    <property type="match status" value="1"/>
</dbReference>
<feature type="domain" description="Type I restriction modification DNA specificity" evidence="4">
    <location>
        <begin position="36"/>
        <end position="222"/>
    </location>
</feature>
<name>E7ABB6_HELFC</name>
<dbReference type="GO" id="GO:0003677">
    <property type="term" value="F:DNA binding"/>
    <property type="evidence" value="ECO:0007669"/>
    <property type="project" value="UniProtKB-KW"/>
</dbReference>
<dbReference type="EMBL" id="FQ670179">
    <property type="protein sequence ID" value="CBY83674.1"/>
    <property type="molecule type" value="Genomic_DNA"/>
</dbReference>
<dbReference type="STRING" id="936155.HFELIS_15900"/>
<evidence type="ECO:0000259" key="4">
    <source>
        <dbReference type="Pfam" id="PF01420"/>
    </source>
</evidence>
<dbReference type="Gene3D" id="3.90.220.20">
    <property type="entry name" value="DNA methylase specificity domains"/>
    <property type="match status" value="1"/>
</dbReference>
<evidence type="ECO:0000313" key="6">
    <source>
        <dbReference type="Proteomes" id="UP000007934"/>
    </source>
</evidence>
<dbReference type="Pfam" id="PF01420">
    <property type="entry name" value="Methylase_S"/>
    <property type="match status" value="1"/>
</dbReference>
<dbReference type="InterPro" id="IPR044946">
    <property type="entry name" value="Restrct_endonuc_typeI_TRD_sf"/>
</dbReference>
<sequence>MDKHPLKTWILQEWGTSVLKPTSKHPLKKLLQEHCPQGVEWVELGEIGEFVRGSGLTKADLHPDNPSGELVGAIHYGEIHTFYNTHTAQTKSFVSPELAKKLKPVYCGDIILTTTSEDLKGLCKAVAWLGDSQIVTGGHAAIFRHHQNPKYLAYWFHTKDFIKQKRKIAYGTKVTEVKPSDLARCIIPLPPLAIQAKIVEILDQFNALTTDLQEGIPAEIEAREKQYQHYLNTLLNFKESACQSRAL</sequence>
<dbReference type="PANTHER" id="PTHR43140:SF1">
    <property type="entry name" value="TYPE I RESTRICTION ENZYME ECOKI SPECIFICITY SUBUNIT"/>
    <property type="match status" value="1"/>
</dbReference>
<proteinExistence type="inferred from homology"/>
<reference evidence="5 6" key="1">
    <citation type="journal article" date="2011" name="Genome Biol. Evol.">
        <title>Comparative whole genome sequence analysis of the carcinogenic bacterial model pathogen Helicobacter felis.</title>
        <authorList>
            <person name="Arnold I.C."/>
            <person name="Zigova Z."/>
            <person name="Holden M."/>
            <person name="Lawley T.D."/>
            <person name="Rad R."/>
            <person name="Dougan G."/>
            <person name="Falkow S."/>
            <person name="Bentley S.D."/>
            <person name="Muller A."/>
        </authorList>
    </citation>
    <scope>NUCLEOTIDE SEQUENCE [LARGE SCALE GENOMIC DNA]</scope>
    <source>
        <strain evidence="6">ATCC 49179 / CCUG 28539 / NCTC 12436 / CS1</strain>
    </source>
</reference>
<protein>
    <submittedName>
        <fullName evidence="5">Type I restriction-modification system</fullName>
    </submittedName>
</protein>
<dbReference type="eggNOG" id="COG0732">
    <property type="taxonomic scope" value="Bacteria"/>
</dbReference>
<dbReference type="KEGG" id="hfe:HFELIS_15900"/>
<dbReference type="RefSeq" id="WP_013470035.1">
    <property type="nucleotide sequence ID" value="NC_014810.2"/>
</dbReference>
<dbReference type="REBASE" id="29954">
    <property type="entry name" value="S1.HfeORF15930P"/>
</dbReference>
<organism evidence="5 6">
    <name type="scientific">Helicobacter felis (strain ATCC 49179 / CCUG 28539 / NCTC 12436 / CS1)</name>
    <dbReference type="NCBI Taxonomy" id="936155"/>
    <lineage>
        <taxon>Bacteria</taxon>
        <taxon>Pseudomonadati</taxon>
        <taxon>Campylobacterota</taxon>
        <taxon>Epsilonproteobacteria</taxon>
        <taxon>Campylobacterales</taxon>
        <taxon>Helicobacteraceae</taxon>
        <taxon>Helicobacter</taxon>
    </lineage>
</organism>